<organism evidence="5 6">
    <name type="scientific">Prymnesium parvum</name>
    <name type="common">Toxic golden alga</name>
    <dbReference type="NCBI Taxonomy" id="97485"/>
    <lineage>
        <taxon>Eukaryota</taxon>
        <taxon>Haptista</taxon>
        <taxon>Haptophyta</taxon>
        <taxon>Prymnesiophyceae</taxon>
        <taxon>Prymnesiales</taxon>
        <taxon>Prymnesiaceae</taxon>
        <taxon>Prymnesium</taxon>
    </lineage>
</organism>
<gene>
    <name evidence="5" type="ORF">AB1Y20_004173</name>
</gene>
<keyword evidence="3" id="KW-0472">Membrane</keyword>
<dbReference type="PANTHER" id="PTHR11102:SF147">
    <property type="entry name" value="SEL1L ADAPTOR SUBUNIT OF ERAD E3 UBIQUITIN LIGASE"/>
    <property type="match status" value="1"/>
</dbReference>
<proteinExistence type="inferred from homology"/>
<comment type="caution">
    <text evidence="5">The sequence shown here is derived from an EMBL/GenBank/DDBJ whole genome shotgun (WGS) entry which is preliminary data.</text>
</comment>
<keyword evidence="6" id="KW-1185">Reference proteome</keyword>
<feature type="transmembrane region" description="Helical" evidence="3">
    <location>
        <begin position="656"/>
        <end position="674"/>
    </location>
</feature>
<feature type="chain" id="PRO_5044238036" evidence="4">
    <location>
        <begin position="40"/>
        <end position="682"/>
    </location>
</feature>
<dbReference type="Proteomes" id="UP001515480">
    <property type="component" value="Unassembled WGS sequence"/>
</dbReference>
<dbReference type="SMART" id="SM00671">
    <property type="entry name" value="SEL1"/>
    <property type="match status" value="10"/>
</dbReference>
<feature type="region of interest" description="Disordered" evidence="2">
    <location>
        <begin position="1"/>
        <end position="21"/>
    </location>
</feature>
<comment type="similarity">
    <text evidence="1">Belongs to the sel-1 family.</text>
</comment>
<reference evidence="5 6" key="1">
    <citation type="journal article" date="2024" name="Science">
        <title>Giant polyketide synthase enzymes in the biosynthesis of giant marine polyether toxins.</title>
        <authorList>
            <person name="Fallon T.R."/>
            <person name="Shende V.V."/>
            <person name="Wierzbicki I.H."/>
            <person name="Pendleton A.L."/>
            <person name="Watervoot N.F."/>
            <person name="Auber R.P."/>
            <person name="Gonzalez D.J."/>
            <person name="Wisecaver J.H."/>
            <person name="Moore B.S."/>
        </authorList>
    </citation>
    <scope>NUCLEOTIDE SEQUENCE [LARGE SCALE GENOMIC DNA]</scope>
    <source>
        <strain evidence="5 6">12B1</strain>
    </source>
</reference>
<feature type="region of interest" description="Disordered" evidence="2">
    <location>
        <begin position="36"/>
        <end position="65"/>
    </location>
</feature>
<feature type="signal peptide" evidence="4">
    <location>
        <begin position="1"/>
        <end position="39"/>
    </location>
</feature>
<evidence type="ECO:0000256" key="2">
    <source>
        <dbReference type="SAM" id="MobiDB-lite"/>
    </source>
</evidence>
<dbReference type="SUPFAM" id="SSF81901">
    <property type="entry name" value="HCP-like"/>
    <property type="match status" value="3"/>
</dbReference>
<dbReference type="GO" id="GO:0036503">
    <property type="term" value="P:ERAD pathway"/>
    <property type="evidence" value="ECO:0007669"/>
    <property type="project" value="TreeGrafter"/>
</dbReference>
<keyword evidence="3" id="KW-0812">Transmembrane</keyword>
<accession>A0AB34J8E2</accession>
<dbReference type="EMBL" id="JBGBPQ010000012">
    <property type="protein sequence ID" value="KAL1515110.1"/>
    <property type="molecule type" value="Genomic_DNA"/>
</dbReference>
<dbReference type="AlphaFoldDB" id="A0AB34J8E2"/>
<dbReference type="InterPro" id="IPR006597">
    <property type="entry name" value="Sel1-like"/>
</dbReference>
<dbReference type="PANTHER" id="PTHR11102">
    <property type="entry name" value="SEL-1-LIKE PROTEIN"/>
    <property type="match status" value="1"/>
</dbReference>
<evidence type="ECO:0000256" key="1">
    <source>
        <dbReference type="ARBA" id="ARBA00038101"/>
    </source>
</evidence>
<name>A0AB34J8E2_PRYPA</name>
<evidence type="ECO:0000313" key="6">
    <source>
        <dbReference type="Proteomes" id="UP001515480"/>
    </source>
</evidence>
<dbReference type="Pfam" id="PF08238">
    <property type="entry name" value="Sel1"/>
    <property type="match status" value="11"/>
</dbReference>
<protein>
    <submittedName>
        <fullName evidence="5">Uncharacterized protein</fullName>
    </submittedName>
</protein>
<dbReference type="InterPro" id="IPR050767">
    <property type="entry name" value="Sel1_AlgK"/>
</dbReference>
<feature type="compositionally biased region" description="Pro residues" evidence="2">
    <location>
        <begin position="1"/>
        <end position="19"/>
    </location>
</feature>
<evidence type="ECO:0000256" key="4">
    <source>
        <dbReference type="SAM" id="SignalP"/>
    </source>
</evidence>
<dbReference type="GO" id="GO:0005789">
    <property type="term" value="C:endoplasmic reticulum membrane"/>
    <property type="evidence" value="ECO:0007669"/>
    <property type="project" value="TreeGrafter"/>
</dbReference>
<dbReference type="InterPro" id="IPR011990">
    <property type="entry name" value="TPR-like_helical_dom_sf"/>
</dbReference>
<keyword evidence="3" id="KW-1133">Transmembrane helix</keyword>
<evidence type="ECO:0000313" key="5">
    <source>
        <dbReference type="EMBL" id="KAL1515110.1"/>
    </source>
</evidence>
<feature type="compositionally biased region" description="Pro residues" evidence="2">
    <location>
        <begin position="45"/>
        <end position="61"/>
    </location>
</feature>
<dbReference type="Gene3D" id="1.25.40.10">
    <property type="entry name" value="Tetratricopeptide repeat domain"/>
    <property type="match status" value="4"/>
</dbReference>
<sequence>MPHPRATPPPPSPPSPPFSRPTRLFRLLAVALLSPLARAEDATPSPTPDPPPTPPPHPSADPPASAALPRLMAAANVESAAGLLSHALSLHAEEASRGAAAPLLEALADAPPLPAPNRSDAAALLGQMRLLGDGVPRDVRRAVASLHAAAEEGHAEAQAALGVLYATGLGVEPSGALAATYLHFAAEGGAPTARLALGYRHLLGVHAPKDCEKARRYYEPVAEVVVAGAQRGTASPVIEKVRLTVENPKGTSKHGAAEDEVIQYYEHSASKGSVDAALTLGHIHYHGARGVPVDLERAFRYYSKAALAGDPSAYSQLGHMYAQGIATEQDNATALDYFRKGAAKGHAPSQNALGYMHMQGYGVALSHKKALELFKAAAEKGNADAQFNLGAMHLGGTGVKKAYDKALHYFTLSAHQGHTLALYNLGQMHLHGLGTPRSCPVAVQFLKAVAERGPWGAQLDAAHAALRRADAAQPIQLYAPLAEGGYEIAQYNIAFQLDQHYLRQPDVPILGIRGEGLARHALEMYRKAAQQGNVEAEVKLGDYHYYGYGIAADMEEAVSHYRLAAEARNAQAMFNLAYMYAHGLGLSRDYHLAKRHYDQAMQTAVEAWAPVRLALLELQVLLWWDAYTEGKGGDPYAALAAMFELPADVAAMMPEWDTLLILVLSFAFGGVLLLRQRQAQRP</sequence>
<keyword evidence="4" id="KW-0732">Signal</keyword>
<evidence type="ECO:0000256" key="3">
    <source>
        <dbReference type="SAM" id="Phobius"/>
    </source>
</evidence>